<dbReference type="eggNOG" id="COG3121">
    <property type="taxonomic scope" value="Bacteria"/>
</dbReference>
<dbReference type="InterPro" id="IPR013783">
    <property type="entry name" value="Ig-like_fold"/>
</dbReference>
<dbReference type="PhylomeDB" id="B2JA05"/>
<dbReference type="InterPro" id="IPR008962">
    <property type="entry name" value="PapD-like_sf"/>
</dbReference>
<evidence type="ECO:0000313" key="2">
    <source>
        <dbReference type="EMBL" id="ACC82682.1"/>
    </source>
</evidence>
<dbReference type="KEGG" id="npu:Npun_F4307"/>
<dbReference type="Proteomes" id="UP000001191">
    <property type="component" value="Chromosome"/>
</dbReference>
<name>B2JA05_NOSP7</name>
<feature type="chain" id="PRO_5002779172" description="P pilus assembly protein, chaperone PapD" evidence="1">
    <location>
        <begin position="31"/>
        <end position="277"/>
    </location>
</feature>
<proteinExistence type="predicted"/>
<gene>
    <name evidence="2" type="ordered locus">Npun_F4307</name>
</gene>
<accession>B2JA05</accession>
<keyword evidence="3" id="KW-1185">Reference proteome</keyword>
<organism evidence="2 3">
    <name type="scientific">Nostoc punctiforme (strain ATCC 29133 / PCC 73102)</name>
    <dbReference type="NCBI Taxonomy" id="63737"/>
    <lineage>
        <taxon>Bacteria</taxon>
        <taxon>Bacillati</taxon>
        <taxon>Cyanobacteriota</taxon>
        <taxon>Cyanophyceae</taxon>
        <taxon>Nostocales</taxon>
        <taxon>Nostocaceae</taxon>
        <taxon>Nostoc</taxon>
    </lineage>
</organism>
<evidence type="ECO:0000313" key="3">
    <source>
        <dbReference type="Proteomes" id="UP000001191"/>
    </source>
</evidence>
<dbReference type="AlphaFoldDB" id="B2JA05"/>
<dbReference type="SUPFAM" id="SSF49354">
    <property type="entry name" value="PapD-like"/>
    <property type="match status" value="1"/>
</dbReference>
<sequence>MNMLKSNWRSLAAVSAGLFALVLFPAAAKAQMSVSPLVIEAKAERGQAQGMITISNTSKTPSRIRIYAEPFTYSRDAGFQTLSSSPSDLTKYLQFSPRELTVKPGEVRRVRLISRLAPNLPDGEYRAVVFNETLTESKDAAGNNITLVARIGVTFYVRKGNLSPQLAIDSASFNPEQKQIQLLVRNSGQATVLPSLNWTLRQGQTIVKTGQIDTNAVVANSDRNFLLNYPNKDQPALNPGQYQLSGELFWGEDNNKSKLPFNVNITIPRQTAASQKK</sequence>
<dbReference type="HOGENOM" id="CLU_1014509_0_0_3"/>
<dbReference type="EnsemblBacteria" id="ACC82682">
    <property type="protein sequence ID" value="ACC82682"/>
    <property type="gene ID" value="Npun_F4307"/>
</dbReference>
<dbReference type="EMBL" id="CP001037">
    <property type="protein sequence ID" value="ACC82682.1"/>
    <property type="molecule type" value="Genomic_DNA"/>
</dbReference>
<evidence type="ECO:0000256" key="1">
    <source>
        <dbReference type="SAM" id="SignalP"/>
    </source>
</evidence>
<reference evidence="3" key="1">
    <citation type="submission" date="2008-04" db="EMBL/GenBank/DDBJ databases">
        <title>Complete sequence of chromosome of Nostoc punctiforme ATCC 29133.</title>
        <authorList>
            <consortium name="US DOE Joint Genome Institute"/>
            <person name="Copeland A."/>
            <person name="Lucas S."/>
            <person name="Lapidus A."/>
            <person name="Glavina del Rio T."/>
            <person name="Dalin E."/>
            <person name="Tice H."/>
            <person name="Pitluck S."/>
            <person name="Chain P."/>
            <person name="Malfatti S."/>
            <person name="Shin M."/>
            <person name="Vergez L."/>
            <person name="Schmutz J."/>
            <person name="Larimer F."/>
            <person name="Land M."/>
            <person name="Hauser L."/>
            <person name="Kyrpides N."/>
            <person name="Kim E."/>
            <person name="Meeks J.C."/>
            <person name="Elhai J."/>
            <person name="Campbell E.L."/>
            <person name="Thiel T."/>
            <person name="Longmire J."/>
            <person name="Potts M."/>
            <person name="Atlas R."/>
        </authorList>
    </citation>
    <scope>NUCLEOTIDE SEQUENCE [LARGE SCALE GENOMIC DNA]</scope>
    <source>
        <strain evidence="3">ATCC 29133 / PCC 73102</strain>
    </source>
</reference>
<evidence type="ECO:0008006" key="4">
    <source>
        <dbReference type="Google" id="ProtNLM"/>
    </source>
</evidence>
<dbReference type="Gene3D" id="2.60.40.10">
    <property type="entry name" value="Immunoglobulins"/>
    <property type="match status" value="1"/>
</dbReference>
<dbReference type="STRING" id="63737.Npun_F4307"/>
<keyword evidence="1" id="KW-0732">Signal</keyword>
<protein>
    <recommendedName>
        <fullName evidence="4">P pilus assembly protein, chaperone PapD</fullName>
    </recommendedName>
</protein>
<feature type="signal peptide" evidence="1">
    <location>
        <begin position="1"/>
        <end position="30"/>
    </location>
</feature>
<reference evidence="2 3" key="2">
    <citation type="journal article" date="2013" name="Plant Physiol.">
        <title>A Nostoc punctiforme Sugar Transporter Necessary to Establish a Cyanobacterium-Plant Symbiosis.</title>
        <authorList>
            <person name="Ekman M."/>
            <person name="Picossi S."/>
            <person name="Campbell E.L."/>
            <person name="Meeks J.C."/>
            <person name="Flores E."/>
        </authorList>
    </citation>
    <scope>NUCLEOTIDE SEQUENCE [LARGE SCALE GENOMIC DNA]</scope>
    <source>
        <strain evidence="3">ATCC 29133 / PCC 73102</strain>
    </source>
</reference>